<evidence type="ECO:0000259" key="3">
    <source>
        <dbReference type="Pfam" id="PF13400"/>
    </source>
</evidence>
<dbReference type="EMBL" id="CP097218">
    <property type="protein sequence ID" value="UQN30107.1"/>
    <property type="molecule type" value="Genomic_DNA"/>
</dbReference>
<sequence length="163" mass="17252">MSVRRRQVGSASTGPLSRLRTALGRDTGTMTVLTTGVLVVILMVIGVGTAITGVQLERNRLQNAADGAALAASQAYGEDSVYEEGPTSLQGSDVRREAEEYLESYPPGSTRTRDIHVEDARVLEDGSVEVRLGAVTDPPLIGWITRTGVITIPLDVSGSARSD</sequence>
<proteinExistence type="predicted"/>
<dbReference type="InterPro" id="IPR028087">
    <property type="entry name" value="Tad_N"/>
</dbReference>
<feature type="domain" description="Putative Flp pilus-assembly TadG-like N-terminal" evidence="3">
    <location>
        <begin position="28"/>
        <end position="73"/>
    </location>
</feature>
<organism evidence="4 5">
    <name type="scientific">Brachybacterium kimchii</name>
    <dbReference type="NCBI Taxonomy" id="2942909"/>
    <lineage>
        <taxon>Bacteria</taxon>
        <taxon>Bacillati</taxon>
        <taxon>Actinomycetota</taxon>
        <taxon>Actinomycetes</taxon>
        <taxon>Micrococcales</taxon>
        <taxon>Dermabacteraceae</taxon>
        <taxon>Brachybacterium</taxon>
    </lineage>
</organism>
<reference evidence="4" key="1">
    <citation type="submission" date="2022-05" db="EMBL/GenBank/DDBJ databases">
        <title>Genomic analysis of Brachybacterium sp. CBA3104.</title>
        <authorList>
            <person name="Roh S.W."/>
            <person name="Kim Y.B."/>
            <person name="Kim Y."/>
        </authorList>
    </citation>
    <scope>NUCLEOTIDE SEQUENCE</scope>
    <source>
        <strain evidence="4">CBA3104</strain>
    </source>
</reference>
<keyword evidence="2" id="KW-1133">Transmembrane helix</keyword>
<protein>
    <submittedName>
        <fullName evidence="4">Pilus assembly protein TadG-related protein</fullName>
    </submittedName>
</protein>
<dbReference type="RefSeq" id="WP_249479276.1">
    <property type="nucleotide sequence ID" value="NZ_CP097218.1"/>
</dbReference>
<keyword evidence="2" id="KW-0472">Membrane</keyword>
<feature type="transmembrane region" description="Helical" evidence="2">
    <location>
        <begin position="32"/>
        <end position="54"/>
    </location>
</feature>
<evidence type="ECO:0000256" key="2">
    <source>
        <dbReference type="SAM" id="Phobius"/>
    </source>
</evidence>
<gene>
    <name evidence="4" type="ORF">M4486_01790</name>
</gene>
<dbReference type="Proteomes" id="UP001055868">
    <property type="component" value="Chromosome"/>
</dbReference>
<evidence type="ECO:0000313" key="4">
    <source>
        <dbReference type="EMBL" id="UQN30107.1"/>
    </source>
</evidence>
<dbReference type="Pfam" id="PF13400">
    <property type="entry name" value="Tad"/>
    <property type="match status" value="1"/>
</dbReference>
<feature type="region of interest" description="Disordered" evidence="1">
    <location>
        <begin position="76"/>
        <end position="96"/>
    </location>
</feature>
<evidence type="ECO:0000256" key="1">
    <source>
        <dbReference type="SAM" id="MobiDB-lite"/>
    </source>
</evidence>
<name>A0ABY4N6C8_9MICO</name>
<keyword evidence="2" id="KW-0812">Transmembrane</keyword>
<accession>A0ABY4N6C8</accession>
<keyword evidence="5" id="KW-1185">Reference proteome</keyword>
<evidence type="ECO:0000313" key="5">
    <source>
        <dbReference type="Proteomes" id="UP001055868"/>
    </source>
</evidence>